<organism evidence="6 7">
    <name type="scientific">Thermomonas haemolytica</name>
    <dbReference type="NCBI Taxonomy" id="141949"/>
    <lineage>
        <taxon>Bacteria</taxon>
        <taxon>Pseudomonadati</taxon>
        <taxon>Pseudomonadota</taxon>
        <taxon>Gammaproteobacteria</taxon>
        <taxon>Lysobacterales</taxon>
        <taxon>Lysobacteraceae</taxon>
        <taxon>Thermomonas</taxon>
    </lineage>
</organism>
<feature type="transmembrane region" description="Helical" evidence="5">
    <location>
        <begin position="80"/>
        <end position="97"/>
    </location>
</feature>
<evidence type="ECO:0000256" key="2">
    <source>
        <dbReference type="ARBA" id="ARBA00022692"/>
    </source>
</evidence>
<protein>
    <recommendedName>
        <fullName evidence="8">Tic20 family protein</fullName>
    </recommendedName>
</protein>
<dbReference type="Pfam" id="PF09685">
    <property type="entry name" value="MamF_MmsF"/>
    <property type="match status" value="1"/>
</dbReference>
<sequence>MNDVAVSQDDRNLAMLTHLSGILLGFIIPLIIWLTNKDRPEKAWLTAQAVEALNFQITIAIALVGCSVLAVILIGALLMPLVWLFSLVFSIIAGMAANRGESYRYPVALRLVK</sequence>
<dbReference type="OrthoDB" id="9808930at2"/>
<dbReference type="InterPro" id="IPR019109">
    <property type="entry name" value="MamF_MmsF"/>
</dbReference>
<gene>
    <name evidence="6" type="ORF">EDC34_101510</name>
</gene>
<accession>A0A4V2V2S6</accession>
<evidence type="ECO:0000256" key="5">
    <source>
        <dbReference type="SAM" id="Phobius"/>
    </source>
</evidence>
<keyword evidence="7" id="KW-1185">Reference proteome</keyword>
<dbReference type="AlphaFoldDB" id="A0A4V2V2S6"/>
<dbReference type="Proteomes" id="UP000295414">
    <property type="component" value="Unassembled WGS sequence"/>
</dbReference>
<evidence type="ECO:0000256" key="3">
    <source>
        <dbReference type="ARBA" id="ARBA00022989"/>
    </source>
</evidence>
<feature type="transmembrane region" description="Helical" evidence="5">
    <location>
        <begin position="55"/>
        <end position="74"/>
    </location>
</feature>
<keyword evidence="3 5" id="KW-1133">Transmembrane helix</keyword>
<evidence type="ECO:0000313" key="6">
    <source>
        <dbReference type="EMBL" id="TCT26182.1"/>
    </source>
</evidence>
<dbReference type="RefSeq" id="WP_114960079.1">
    <property type="nucleotide sequence ID" value="NZ_MSZW01000008.1"/>
</dbReference>
<evidence type="ECO:0000256" key="4">
    <source>
        <dbReference type="ARBA" id="ARBA00023136"/>
    </source>
</evidence>
<comment type="subcellular location">
    <subcellularLocation>
        <location evidence="1">Membrane</location>
        <topology evidence="1">Multi-pass membrane protein</topology>
    </subcellularLocation>
</comment>
<keyword evidence="4 5" id="KW-0472">Membrane</keyword>
<name>A0A4V2V2S6_9GAMM</name>
<proteinExistence type="predicted"/>
<evidence type="ECO:0008006" key="8">
    <source>
        <dbReference type="Google" id="ProtNLM"/>
    </source>
</evidence>
<comment type="caution">
    <text evidence="6">The sequence shown here is derived from an EMBL/GenBank/DDBJ whole genome shotgun (WGS) entry which is preliminary data.</text>
</comment>
<evidence type="ECO:0000313" key="7">
    <source>
        <dbReference type="Proteomes" id="UP000295414"/>
    </source>
</evidence>
<keyword evidence="2 5" id="KW-0812">Transmembrane</keyword>
<dbReference type="EMBL" id="SMAP01000001">
    <property type="protein sequence ID" value="TCT26182.1"/>
    <property type="molecule type" value="Genomic_DNA"/>
</dbReference>
<reference evidence="6 7" key="1">
    <citation type="submission" date="2019-03" db="EMBL/GenBank/DDBJ databases">
        <title>Genomic Encyclopedia of Type Strains, Phase IV (KMG-IV): sequencing the most valuable type-strain genomes for metagenomic binning, comparative biology and taxonomic classification.</title>
        <authorList>
            <person name="Goeker M."/>
        </authorList>
    </citation>
    <scope>NUCLEOTIDE SEQUENCE [LARGE SCALE GENOMIC DNA]</scope>
    <source>
        <strain evidence="6 7">DSM 13605</strain>
    </source>
</reference>
<evidence type="ECO:0000256" key="1">
    <source>
        <dbReference type="ARBA" id="ARBA00004141"/>
    </source>
</evidence>
<feature type="transmembrane region" description="Helical" evidence="5">
    <location>
        <begin position="12"/>
        <end position="34"/>
    </location>
</feature>